<keyword evidence="4" id="KW-1185">Reference proteome</keyword>
<protein>
    <submittedName>
        <fullName evidence="2">Uncharacterized protein</fullName>
    </submittedName>
</protein>
<sequence>MKLTTRKPDSRDENPRNRNAANPRAVAMSDWTQKAFVAVHVSVSLSAFVIAVPAESADTSRNSGKSVAPLEISQTEATISTREYTATIAFAANTNLQEFRIHFLLTRGKGAPEERRVTVPEGVEIVPMRGSGATGVGEHENRGAQREAKGCEAKYEDERVEAPEFLFGHGGVEVMSGRGGQTAVRGRGLAVTERLRRSHGGSVQGRRSLGWGRGRGREMMELR</sequence>
<proteinExistence type="predicted"/>
<evidence type="ECO:0000313" key="3">
    <source>
        <dbReference type="EMBL" id="KAB1217929.1"/>
    </source>
</evidence>
<feature type="compositionally biased region" description="Basic and acidic residues" evidence="1">
    <location>
        <begin position="137"/>
        <end position="147"/>
    </location>
</feature>
<evidence type="ECO:0000256" key="1">
    <source>
        <dbReference type="SAM" id="MobiDB-lite"/>
    </source>
</evidence>
<evidence type="ECO:0000313" key="4">
    <source>
        <dbReference type="Proteomes" id="UP000516437"/>
    </source>
</evidence>
<reference evidence="2 4" key="2">
    <citation type="journal article" date="2019" name="Plant Biotechnol. J.">
        <title>The red bayberry genome and genetic basis of sex determination.</title>
        <authorList>
            <person name="Jia H.M."/>
            <person name="Jia H.J."/>
            <person name="Cai Q.L."/>
            <person name="Wang Y."/>
            <person name="Zhao H.B."/>
            <person name="Yang W.F."/>
            <person name="Wang G.Y."/>
            <person name="Li Y.H."/>
            <person name="Zhan D.L."/>
            <person name="Shen Y.T."/>
            <person name="Niu Q.F."/>
            <person name="Chang L."/>
            <person name="Qiu J."/>
            <person name="Zhao L."/>
            <person name="Xie H.B."/>
            <person name="Fu W.Y."/>
            <person name="Jin J."/>
            <person name="Li X.W."/>
            <person name="Jiao Y."/>
            <person name="Zhou C.C."/>
            <person name="Tu T."/>
            <person name="Chai C.Y."/>
            <person name="Gao J.L."/>
            <person name="Fan L.J."/>
            <person name="van de Weg E."/>
            <person name="Wang J.Y."/>
            <person name="Gao Z.S."/>
        </authorList>
    </citation>
    <scope>NUCLEOTIDE SEQUENCE [LARGE SCALE GENOMIC DNA]</scope>
    <source>
        <tissue evidence="2">Leaves</tissue>
    </source>
</reference>
<name>A0A6A1W0R0_9ROSI</name>
<feature type="region of interest" description="Disordered" evidence="1">
    <location>
        <begin position="195"/>
        <end position="223"/>
    </location>
</feature>
<accession>A0A6A1W0R0</accession>
<feature type="region of interest" description="Disordered" evidence="1">
    <location>
        <begin position="1"/>
        <end position="25"/>
    </location>
</feature>
<organism evidence="2 4">
    <name type="scientific">Morella rubra</name>
    <name type="common">Chinese bayberry</name>
    <dbReference type="NCBI Taxonomy" id="262757"/>
    <lineage>
        <taxon>Eukaryota</taxon>
        <taxon>Viridiplantae</taxon>
        <taxon>Streptophyta</taxon>
        <taxon>Embryophyta</taxon>
        <taxon>Tracheophyta</taxon>
        <taxon>Spermatophyta</taxon>
        <taxon>Magnoliopsida</taxon>
        <taxon>eudicotyledons</taxon>
        <taxon>Gunneridae</taxon>
        <taxon>Pentapetalae</taxon>
        <taxon>rosids</taxon>
        <taxon>fabids</taxon>
        <taxon>Fagales</taxon>
        <taxon>Myricaceae</taxon>
        <taxon>Morella</taxon>
    </lineage>
</organism>
<dbReference type="AlphaFoldDB" id="A0A6A1W0R0"/>
<feature type="compositionally biased region" description="Basic and acidic residues" evidence="1">
    <location>
        <begin position="1"/>
        <end position="16"/>
    </location>
</feature>
<reference evidence="2" key="1">
    <citation type="submission" date="2018-07" db="EMBL/GenBank/DDBJ databases">
        <authorList>
            <person name="Gao Z.-S."/>
            <person name="Jia H.-M."/>
            <person name="Jia H.-J."/>
            <person name="Cai Q.-L."/>
            <person name="Wang Y."/>
            <person name="Zhao H.-B."/>
        </authorList>
    </citation>
    <scope>NUCLEOTIDE SEQUENCE</scope>
    <source>
        <tissue evidence="2">Leaves</tissue>
    </source>
</reference>
<dbReference type="EMBL" id="RXIC02000021">
    <property type="protein sequence ID" value="KAB1217906.1"/>
    <property type="molecule type" value="Genomic_DNA"/>
</dbReference>
<evidence type="ECO:0000313" key="2">
    <source>
        <dbReference type="EMBL" id="KAB1217906.1"/>
    </source>
</evidence>
<dbReference type="Proteomes" id="UP000516437">
    <property type="component" value="Chromosome 3"/>
</dbReference>
<dbReference type="EMBL" id="RXIC02000021">
    <property type="protein sequence ID" value="KAB1217929.1"/>
    <property type="molecule type" value="Genomic_DNA"/>
</dbReference>
<comment type="caution">
    <text evidence="2">The sequence shown here is derived from an EMBL/GenBank/DDBJ whole genome shotgun (WGS) entry which is preliminary data.</text>
</comment>
<feature type="region of interest" description="Disordered" evidence="1">
    <location>
        <begin position="128"/>
        <end position="147"/>
    </location>
</feature>
<reference evidence="2" key="3">
    <citation type="submission" date="2019-09" db="EMBL/GenBank/DDBJ databases">
        <authorList>
            <person name="Gao Z."/>
        </authorList>
    </citation>
    <scope>NUCLEOTIDE SEQUENCE</scope>
    <source>
        <tissue evidence="2">Leaves</tissue>
    </source>
</reference>
<gene>
    <name evidence="3" type="ORF">CJ030_MR3G014661</name>
    <name evidence="2" type="ORF">CJ030_MR3G014684</name>
</gene>